<protein>
    <submittedName>
        <fullName evidence="1">Peptidase C39 like family</fullName>
    </submittedName>
</protein>
<name>A0A2S9GXI5_9BURK</name>
<dbReference type="Pfam" id="PF11814">
    <property type="entry name" value="DUF3335"/>
    <property type="match status" value="1"/>
</dbReference>
<sequence>MKAFKPNLDLNRTLELQLWREATTIFMTAGHGGCGPHGLALAALQRGFPCEIFVNGTGVLFQDSVRSPEKREVIQLVHEDFVEQVLRHKIPLHYKLAGSAELMRSFSAGGIPLVLISTYRLTRERAPHWVIITGCDDLYFYIHDPDNSDAREGDDRINIAVLKKDFERMARYGRQGSKAVVIVYPPQNPTPLTKN</sequence>
<gene>
    <name evidence="1" type="ORF">S2091_2812</name>
</gene>
<reference evidence="1 2" key="1">
    <citation type="submission" date="2018-02" db="EMBL/GenBank/DDBJ databases">
        <title>Solimicrobium silvestre gen. nov., sp. nov., isolated from alpine forest soil.</title>
        <authorList>
            <person name="Margesin R."/>
            <person name="Albuquerque L."/>
            <person name="Zhang D.-C."/>
            <person name="Froufe H.J.C."/>
            <person name="Severino R."/>
            <person name="Roxo I."/>
            <person name="Egas C."/>
            <person name="Da Costa M.S."/>
        </authorList>
    </citation>
    <scope>NUCLEOTIDE SEQUENCE [LARGE SCALE GENOMIC DNA]</scope>
    <source>
        <strain evidence="1 2">S20-91</strain>
    </source>
</reference>
<dbReference type="InterPro" id="IPR021770">
    <property type="entry name" value="DUF3335"/>
</dbReference>
<keyword evidence="2" id="KW-1185">Reference proteome</keyword>
<dbReference type="EMBL" id="PUGF01000013">
    <property type="protein sequence ID" value="PRC92437.1"/>
    <property type="molecule type" value="Genomic_DNA"/>
</dbReference>
<evidence type="ECO:0000313" key="2">
    <source>
        <dbReference type="Proteomes" id="UP000237839"/>
    </source>
</evidence>
<evidence type="ECO:0000313" key="1">
    <source>
        <dbReference type="EMBL" id="PRC92437.1"/>
    </source>
</evidence>
<dbReference type="AlphaFoldDB" id="A0A2S9GXI5"/>
<comment type="caution">
    <text evidence="1">The sequence shown here is derived from an EMBL/GenBank/DDBJ whole genome shotgun (WGS) entry which is preliminary data.</text>
</comment>
<accession>A0A2S9GXI5</accession>
<organism evidence="1 2">
    <name type="scientific">Solimicrobium silvestre</name>
    <dbReference type="NCBI Taxonomy" id="2099400"/>
    <lineage>
        <taxon>Bacteria</taxon>
        <taxon>Pseudomonadati</taxon>
        <taxon>Pseudomonadota</taxon>
        <taxon>Betaproteobacteria</taxon>
        <taxon>Burkholderiales</taxon>
        <taxon>Oxalobacteraceae</taxon>
        <taxon>Solimicrobium</taxon>
    </lineage>
</organism>
<proteinExistence type="predicted"/>
<dbReference type="RefSeq" id="WP_207769711.1">
    <property type="nucleotide sequence ID" value="NZ_PUGF01000013.1"/>
</dbReference>
<dbReference type="Proteomes" id="UP000237839">
    <property type="component" value="Unassembled WGS sequence"/>
</dbReference>